<dbReference type="SMART" id="SM00086">
    <property type="entry name" value="PAC"/>
    <property type="match status" value="1"/>
</dbReference>
<evidence type="ECO:0000256" key="5">
    <source>
        <dbReference type="SAM" id="MobiDB-lite"/>
    </source>
</evidence>
<name>A0A4R5W5N1_9BURK</name>
<dbReference type="SMART" id="SM00091">
    <property type="entry name" value="PAS"/>
    <property type="match status" value="1"/>
</dbReference>
<keyword evidence="6" id="KW-1133">Transmembrane helix</keyword>
<dbReference type="GO" id="GO:0006935">
    <property type="term" value="P:chemotaxis"/>
    <property type="evidence" value="ECO:0007669"/>
    <property type="project" value="TreeGrafter"/>
</dbReference>
<evidence type="ECO:0000256" key="2">
    <source>
        <dbReference type="ARBA" id="ARBA00022481"/>
    </source>
</evidence>
<dbReference type="GO" id="GO:0007165">
    <property type="term" value="P:signal transduction"/>
    <property type="evidence" value="ECO:0007669"/>
    <property type="project" value="UniProtKB-KW"/>
</dbReference>
<gene>
    <name evidence="10" type="ORF">E2I14_02105</name>
</gene>
<proteinExistence type="inferred from homology"/>
<dbReference type="SMART" id="SM00283">
    <property type="entry name" value="MA"/>
    <property type="match status" value="1"/>
</dbReference>
<feature type="transmembrane region" description="Helical" evidence="6">
    <location>
        <begin position="169"/>
        <end position="189"/>
    </location>
</feature>
<feature type="domain" description="PAS" evidence="8">
    <location>
        <begin position="11"/>
        <end position="50"/>
    </location>
</feature>
<dbReference type="SUPFAM" id="SSF55785">
    <property type="entry name" value="PYP-like sensor domain (PAS domain)"/>
    <property type="match status" value="1"/>
</dbReference>
<accession>A0A4R5W5N1</accession>
<protein>
    <submittedName>
        <fullName evidence="10">PAS domain S-box protein</fullName>
    </submittedName>
</protein>
<dbReference type="PROSITE" id="PS50111">
    <property type="entry name" value="CHEMOTAXIS_TRANSDUC_2"/>
    <property type="match status" value="1"/>
</dbReference>
<dbReference type="Proteomes" id="UP000294829">
    <property type="component" value="Unassembled WGS sequence"/>
</dbReference>
<keyword evidence="2" id="KW-0488">Methylation</keyword>
<dbReference type="InterPro" id="IPR001610">
    <property type="entry name" value="PAC"/>
</dbReference>
<dbReference type="InterPro" id="IPR035965">
    <property type="entry name" value="PAS-like_dom_sf"/>
</dbReference>
<dbReference type="EMBL" id="SMYL01000001">
    <property type="protein sequence ID" value="TDK68357.1"/>
    <property type="molecule type" value="Genomic_DNA"/>
</dbReference>
<dbReference type="GO" id="GO:0005886">
    <property type="term" value="C:plasma membrane"/>
    <property type="evidence" value="ECO:0007669"/>
    <property type="project" value="TreeGrafter"/>
</dbReference>
<dbReference type="CDD" id="cd11386">
    <property type="entry name" value="MCP_signal"/>
    <property type="match status" value="1"/>
</dbReference>
<dbReference type="InterPro" id="IPR004089">
    <property type="entry name" value="MCPsignal_dom"/>
</dbReference>
<dbReference type="InterPro" id="IPR000014">
    <property type="entry name" value="PAS"/>
</dbReference>
<evidence type="ECO:0000256" key="4">
    <source>
        <dbReference type="PROSITE-ProRule" id="PRU00284"/>
    </source>
</evidence>
<comment type="caution">
    <text evidence="10">The sequence shown here is derived from an EMBL/GenBank/DDBJ whole genome shotgun (WGS) entry which is preliminary data.</text>
</comment>
<dbReference type="GO" id="GO:0006355">
    <property type="term" value="P:regulation of DNA-templated transcription"/>
    <property type="evidence" value="ECO:0007669"/>
    <property type="project" value="InterPro"/>
</dbReference>
<feature type="region of interest" description="Disordered" evidence="5">
    <location>
        <begin position="523"/>
        <end position="551"/>
    </location>
</feature>
<comment type="subcellular location">
    <subcellularLocation>
        <location evidence="1">Membrane</location>
    </subcellularLocation>
</comment>
<reference evidence="10 11" key="1">
    <citation type="submission" date="2019-03" db="EMBL/GenBank/DDBJ databases">
        <title>Sapientia aquatica gen. nov., sp. nov., isolated from a crater lake.</title>
        <authorList>
            <person name="Felfoldi T."/>
            <person name="Szabo A."/>
            <person name="Toth E."/>
            <person name="Schumann P."/>
            <person name="Keki Z."/>
            <person name="Marialigeti K."/>
            <person name="Mathe I."/>
        </authorList>
    </citation>
    <scope>NUCLEOTIDE SEQUENCE [LARGE SCALE GENOMIC DNA]</scope>
    <source>
        <strain evidence="10 11">SA-152</strain>
    </source>
</reference>
<feature type="transmembrane region" description="Helical" evidence="6">
    <location>
        <begin position="195"/>
        <end position="214"/>
    </location>
</feature>
<dbReference type="PANTHER" id="PTHR43531:SF14">
    <property type="entry name" value="METHYL-ACCEPTING CHEMOTAXIS PROTEIN I-RELATED"/>
    <property type="match status" value="1"/>
</dbReference>
<dbReference type="Gene3D" id="3.30.450.20">
    <property type="entry name" value="PAS domain"/>
    <property type="match status" value="1"/>
</dbReference>
<dbReference type="InterPro" id="IPR013767">
    <property type="entry name" value="PAS_fold"/>
</dbReference>
<evidence type="ECO:0000259" key="8">
    <source>
        <dbReference type="PROSITE" id="PS50112"/>
    </source>
</evidence>
<evidence type="ECO:0000259" key="9">
    <source>
        <dbReference type="PROSITE" id="PS50885"/>
    </source>
</evidence>
<evidence type="ECO:0000259" key="7">
    <source>
        <dbReference type="PROSITE" id="PS50111"/>
    </source>
</evidence>
<dbReference type="NCBIfam" id="TIGR00229">
    <property type="entry name" value="sensory_box"/>
    <property type="match status" value="1"/>
</dbReference>
<evidence type="ECO:0000256" key="1">
    <source>
        <dbReference type="ARBA" id="ARBA00004370"/>
    </source>
</evidence>
<dbReference type="FunFam" id="1.10.287.950:FF:000001">
    <property type="entry name" value="Methyl-accepting chemotaxis sensory transducer"/>
    <property type="match status" value="1"/>
</dbReference>
<keyword evidence="11" id="KW-1185">Reference proteome</keyword>
<dbReference type="Pfam" id="PF00015">
    <property type="entry name" value="MCPsignal"/>
    <property type="match status" value="1"/>
</dbReference>
<dbReference type="Gene3D" id="1.10.287.950">
    <property type="entry name" value="Methyl-accepting chemotaxis protein"/>
    <property type="match status" value="1"/>
</dbReference>
<evidence type="ECO:0000313" key="10">
    <source>
        <dbReference type="EMBL" id="TDK68357.1"/>
    </source>
</evidence>
<organism evidence="10 11">
    <name type="scientific">Sapientia aquatica</name>
    <dbReference type="NCBI Taxonomy" id="1549640"/>
    <lineage>
        <taxon>Bacteria</taxon>
        <taxon>Pseudomonadati</taxon>
        <taxon>Pseudomonadota</taxon>
        <taxon>Betaproteobacteria</taxon>
        <taxon>Burkholderiales</taxon>
        <taxon>Oxalobacteraceae</taxon>
        <taxon>Sapientia</taxon>
    </lineage>
</organism>
<dbReference type="OrthoDB" id="9806477at2"/>
<comment type="similarity">
    <text evidence="3">Belongs to the methyl-accepting chemotaxis (MCP) protein family.</text>
</comment>
<dbReference type="Pfam" id="PF00989">
    <property type="entry name" value="PAS"/>
    <property type="match status" value="1"/>
</dbReference>
<dbReference type="CDD" id="cd00130">
    <property type="entry name" value="PAS"/>
    <property type="match status" value="1"/>
</dbReference>
<dbReference type="PROSITE" id="PS50112">
    <property type="entry name" value="PAS"/>
    <property type="match status" value="1"/>
</dbReference>
<evidence type="ECO:0000256" key="3">
    <source>
        <dbReference type="ARBA" id="ARBA00029447"/>
    </source>
</evidence>
<evidence type="ECO:0000256" key="6">
    <source>
        <dbReference type="SAM" id="Phobius"/>
    </source>
</evidence>
<keyword evidence="6" id="KW-0812">Transmembrane</keyword>
<feature type="domain" description="HAMP" evidence="9">
    <location>
        <begin position="216"/>
        <end position="268"/>
    </location>
</feature>
<dbReference type="InterPro" id="IPR003660">
    <property type="entry name" value="HAMP_dom"/>
</dbReference>
<dbReference type="InterPro" id="IPR051310">
    <property type="entry name" value="MCP_chemotaxis"/>
</dbReference>
<evidence type="ECO:0000313" key="11">
    <source>
        <dbReference type="Proteomes" id="UP000294829"/>
    </source>
</evidence>
<sequence>MRTNLPVTDREHVLEDGKTIVSTTDMKGNITYANPYFIEISGFAEHELLGAPQNILRHPDMPVEAYADLWATIQSGLPWSGMVKNRTKYGDFYWVLANVTPVIEQGAISGYMSVRTKPTREQINQAAQLYKEIKAGNSNKIAMKQGQAVSTTWWSKVVALQDMPLANRVALNLGLITLISAALCIKALMTEAQSGIAVGAAIITLLSLYFWYSLQHAIVSPLKHATAAAKILCGGDLTTRIESDRHDDVGQLLQLIRQLNINLASIIGDIRLNFEQIVTSTKEVSRGNMDLQERTETQASNLEQTSASMEQLTSTVENNSANAAQANKLAHGVTELAEKAGHAVSDVVEAMDEINASSKKIVDIISLIDGIAFQTNILALNAAVEAARAGEQGRGFAVVASEVRNLAQRSAAAAKDIKGLIGISVDKVSDGATRADEAGKNMTEVIGAIKQVADIISEISAATREQSAGINQVKDAILQLDQVTQQNAAMVEEAAASSTVMSDQALVVFNTLQVFKIGKEAATSSAPRKPRQSAIKNSVSAQPKMLAVETH</sequence>
<dbReference type="PANTHER" id="PTHR43531">
    <property type="entry name" value="PROTEIN ICFG"/>
    <property type="match status" value="1"/>
</dbReference>
<dbReference type="RefSeq" id="WP_133324942.1">
    <property type="nucleotide sequence ID" value="NZ_SMYL01000001.1"/>
</dbReference>
<dbReference type="GO" id="GO:0004888">
    <property type="term" value="F:transmembrane signaling receptor activity"/>
    <property type="evidence" value="ECO:0007669"/>
    <property type="project" value="TreeGrafter"/>
</dbReference>
<feature type="domain" description="Methyl-accepting transducer" evidence="7">
    <location>
        <begin position="273"/>
        <end position="502"/>
    </location>
</feature>
<keyword evidence="6" id="KW-0472">Membrane</keyword>
<dbReference type="AlphaFoldDB" id="A0A4R5W5N1"/>
<keyword evidence="4" id="KW-0807">Transducer</keyword>
<dbReference type="CDD" id="cd06225">
    <property type="entry name" value="HAMP"/>
    <property type="match status" value="1"/>
</dbReference>
<dbReference type="SUPFAM" id="SSF58104">
    <property type="entry name" value="Methyl-accepting chemotaxis protein (MCP) signaling domain"/>
    <property type="match status" value="1"/>
</dbReference>
<dbReference type="PROSITE" id="PS50885">
    <property type="entry name" value="HAMP"/>
    <property type="match status" value="1"/>
</dbReference>